<dbReference type="GO" id="GO:0008270">
    <property type="term" value="F:zinc ion binding"/>
    <property type="evidence" value="ECO:0007669"/>
    <property type="project" value="UniProtKB-KW"/>
</dbReference>
<feature type="compositionally biased region" description="Low complexity" evidence="5">
    <location>
        <begin position="431"/>
        <end position="441"/>
    </location>
</feature>
<dbReference type="SUPFAM" id="SSF57850">
    <property type="entry name" value="RING/U-box"/>
    <property type="match status" value="1"/>
</dbReference>
<evidence type="ECO:0000256" key="5">
    <source>
        <dbReference type="SAM" id="MobiDB-lite"/>
    </source>
</evidence>
<dbReference type="SMART" id="SM00249">
    <property type="entry name" value="PHD"/>
    <property type="match status" value="1"/>
</dbReference>
<dbReference type="Pfam" id="PF13639">
    <property type="entry name" value="zf-RING_2"/>
    <property type="match status" value="1"/>
</dbReference>
<comment type="caution">
    <text evidence="7">The sequence shown here is derived from an EMBL/GenBank/DDBJ whole genome shotgun (WGS) entry which is preliminary data.</text>
</comment>
<proteinExistence type="predicted"/>
<dbReference type="Pfam" id="PF00628">
    <property type="entry name" value="PHD"/>
    <property type="match status" value="1"/>
</dbReference>
<evidence type="ECO:0000259" key="6">
    <source>
        <dbReference type="PROSITE" id="PS50089"/>
    </source>
</evidence>
<keyword evidence="3" id="KW-0862">Zinc</keyword>
<dbReference type="PROSITE" id="PS50089">
    <property type="entry name" value="ZF_RING_2"/>
    <property type="match status" value="1"/>
</dbReference>
<dbReference type="SMART" id="SM00184">
    <property type="entry name" value="RING"/>
    <property type="match status" value="2"/>
</dbReference>
<evidence type="ECO:0000313" key="8">
    <source>
        <dbReference type="Proteomes" id="UP001296104"/>
    </source>
</evidence>
<organism evidence="7 8">
    <name type="scientific">Lecanosticta acicola</name>
    <dbReference type="NCBI Taxonomy" id="111012"/>
    <lineage>
        <taxon>Eukaryota</taxon>
        <taxon>Fungi</taxon>
        <taxon>Dikarya</taxon>
        <taxon>Ascomycota</taxon>
        <taxon>Pezizomycotina</taxon>
        <taxon>Dothideomycetes</taxon>
        <taxon>Dothideomycetidae</taxon>
        <taxon>Mycosphaerellales</taxon>
        <taxon>Mycosphaerellaceae</taxon>
        <taxon>Lecanosticta</taxon>
    </lineage>
</organism>
<feature type="domain" description="RING-type" evidence="6">
    <location>
        <begin position="5"/>
        <end position="87"/>
    </location>
</feature>
<sequence length="579" mass="64550">MAEACIVCLGDLRTSVVEDPPPEDAAAVPADDADKGIDAAKHTVTTNAQSIETDDEAIAHLLPCKHDLHNSCLKPWVERANSCPICRTTFNMVEISRTLGGPIVDSYAVRDKVQEAEVDPTMIVEDELFAVETWDPCLVCGSAQDGHGVMYCDGCDRSVHVFCAGFDDAPDVWYCETCLVDLENDTELPGMASALQRQPRRRNQNRNGAPSRRRWHNDAMWARVWQEVSRRLDLDLDFPFDEESGTEERTEEQRREFEVWQRRFAVADSHGATDRLRSIAQGRLGNLQPRAESQDELRAWNAFDKARESQDAPSTVRRRKRRATQSPASPGEPGQSEQPQLKRPRLRRPPQTQAEQAESSNAAAGRRNTEEPTFLSSLLREVEHKATSATSPATTDHAYGRQSPRNSSPVRSPASSEPGTPRAMERPLSPPLSSELVPISPMGQTFSPFSPAETRVTSERPIDAQLRGRRHRGRERQQDGASPEARQSSASPSRLSYSAKEEIQRMVKLSLGARYREKEITKEQYTDINRDVSRKMYELVGDASALSAQKEREKWQSVANDEVQQAIAALSTIAAPAEG</sequence>
<evidence type="ECO:0000256" key="2">
    <source>
        <dbReference type="ARBA" id="ARBA00022771"/>
    </source>
</evidence>
<evidence type="ECO:0000256" key="4">
    <source>
        <dbReference type="PROSITE-ProRule" id="PRU00175"/>
    </source>
</evidence>
<feature type="region of interest" description="Disordered" evidence="5">
    <location>
        <begin position="194"/>
        <end position="213"/>
    </location>
</feature>
<protein>
    <submittedName>
        <fullName evidence="7">PHD and RING finger domain-containing</fullName>
    </submittedName>
</protein>
<dbReference type="InterPro" id="IPR011011">
    <property type="entry name" value="Znf_FYVE_PHD"/>
</dbReference>
<feature type="compositionally biased region" description="Polar residues" evidence="5">
    <location>
        <begin position="403"/>
        <end position="418"/>
    </location>
</feature>
<dbReference type="InterPro" id="IPR001841">
    <property type="entry name" value="Znf_RING"/>
</dbReference>
<feature type="compositionally biased region" description="Low complexity" evidence="5">
    <location>
        <begin position="349"/>
        <end position="364"/>
    </location>
</feature>
<dbReference type="InterPro" id="IPR019787">
    <property type="entry name" value="Znf_PHD-finger"/>
</dbReference>
<dbReference type="InterPro" id="IPR013083">
    <property type="entry name" value="Znf_RING/FYVE/PHD"/>
</dbReference>
<dbReference type="AlphaFoldDB" id="A0AAI9ECG5"/>
<reference evidence="7" key="1">
    <citation type="submission" date="2023-11" db="EMBL/GenBank/DDBJ databases">
        <authorList>
            <person name="Alioto T."/>
            <person name="Alioto T."/>
            <person name="Gomez Garrido J."/>
        </authorList>
    </citation>
    <scope>NUCLEOTIDE SEQUENCE</scope>
</reference>
<gene>
    <name evidence="7" type="ORF">LECACI_7A006217</name>
</gene>
<dbReference type="InterPro" id="IPR047157">
    <property type="entry name" value="PHRF1/Atg35"/>
</dbReference>
<keyword evidence="1" id="KW-0479">Metal-binding</keyword>
<keyword evidence="2 4" id="KW-0863">Zinc-finger</keyword>
<dbReference type="InterPro" id="IPR019786">
    <property type="entry name" value="Zinc_finger_PHD-type_CS"/>
</dbReference>
<evidence type="ECO:0000313" key="7">
    <source>
        <dbReference type="EMBL" id="CAK4031059.1"/>
    </source>
</evidence>
<feature type="region of interest" description="Disordered" evidence="5">
    <location>
        <begin position="303"/>
        <end position="369"/>
    </location>
</feature>
<dbReference type="PANTHER" id="PTHR12618">
    <property type="entry name" value="PHD AND RING FINGER DOMAIN-CONTAINING PROTEIN 1"/>
    <property type="match status" value="1"/>
</dbReference>
<dbReference type="Proteomes" id="UP001296104">
    <property type="component" value="Unassembled WGS sequence"/>
</dbReference>
<accession>A0AAI9ECG5</accession>
<dbReference type="Gene3D" id="3.30.40.10">
    <property type="entry name" value="Zinc/RING finger domain, C3HC4 (zinc finger)"/>
    <property type="match status" value="2"/>
</dbReference>
<name>A0AAI9ECG5_9PEZI</name>
<dbReference type="PROSITE" id="PS01359">
    <property type="entry name" value="ZF_PHD_1"/>
    <property type="match status" value="1"/>
</dbReference>
<dbReference type="PANTHER" id="PTHR12618:SF20">
    <property type="entry name" value="PHD AND RING FINGER DOMAIN-CONTAINING PROTEIN 1"/>
    <property type="match status" value="1"/>
</dbReference>
<keyword evidence="8" id="KW-1185">Reference proteome</keyword>
<evidence type="ECO:0000256" key="3">
    <source>
        <dbReference type="ARBA" id="ARBA00022833"/>
    </source>
</evidence>
<dbReference type="SUPFAM" id="SSF57903">
    <property type="entry name" value="FYVE/PHD zinc finger"/>
    <property type="match status" value="1"/>
</dbReference>
<dbReference type="InterPro" id="IPR001965">
    <property type="entry name" value="Znf_PHD"/>
</dbReference>
<feature type="compositionally biased region" description="Low complexity" evidence="5">
    <location>
        <begin position="488"/>
        <end position="498"/>
    </location>
</feature>
<dbReference type="EMBL" id="CAVMBE010000043">
    <property type="protein sequence ID" value="CAK4031059.1"/>
    <property type="molecule type" value="Genomic_DNA"/>
</dbReference>
<feature type="region of interest" description="Disordered" evidence="5">
    <location>
        <begin position="382"/>
        <end position="499"/>
    </location>
</feature>
<evidence type="ECO:0000256" key="1">
    <source>
        <dbReference type="ARBA" id="ARBA00022723"/>
    </source>
</evidence>